<accession>A0A9D2N3F3</accession>
<name>A0A9D2N3F3_9FIRM</name>
<evidence type="ECO:0000313" key="2">
    <source>
        <dbReference type="EMBL" id="HJC10191.1"/>
    </source>
</evidence>
<dbReference type="InterPro" id="IPR000891">
    <property type="entry name" value="PYR_CT"/>
</dbReference>
<organism evidence="2 3">
    <name type="scientific">Candidatus Blautia merdigallinarum</name>
    <dbReference type="NCBI Taxonomy" id="2838495"/>
    <lineage>
        <taxon>Bacteria</taxon>
        <taxon>Bacillati</taxon>
        <taxon>Bacillota</taxon>
        <taxon>Clostridia</taxon>
        <taxon>Lachnospirales</taxon>
        <taxon>Lachnospiraceae</taxon>
        <taxon>Blautia</taxon>
    </lineage>
</organism>
<dbReference type="SUPFAM" id="SSF51569">
    <property type="entry name" value="Aldolase"/>
    <property type="match status" value="1"/>
</dbReference>
<feature type="domain" description="Pyruvate carboxyltransferase" evidence="1">
    <location>
        <begin position="119"/>
        <end position="241"/>
    </location>
</feature>
<dbReference type="Pfam" id="PF00682">
    <property type="entry name" value="HMGL-like"/>
    <property type="match status" value="1"/>
</dbReference>
<sequence>MENIRLLDCTLRDGGYINQWGFGEKTIRSIASRLTEAGTDIIEVGFLRNCTWDKDKTLFPSIKKLKKILPANSSSTRFAAMALHNQYDVEKLEPCDGSIDIIRVTFHDYDIEEGLVFCEKVKKKGYQLFVNPINIMGYSDRQLLELLEKVNRLHPYGFSIVDTFGSMTGRELTRIYSLCENNLEKDIVLGLHLHENMAQSFSLAQSFLKMREQARSCVLDASLNGMGRVPGNLCIELIMDYLNKHFGKSYDIDPVLDAIEEYISPIKKQEPWGYMAEYFLSAKYNLHRNYAEYLLTKGALSSRDMHRILQMIPEEKKSAFDQNYIEYLYHQYENHTVSDEKTLDALRKAFRDKKALLLAPGPGLKEYRKQVEDYQKAHSPVPISVNFFYDHQEEGYAFFSNSKRFQEYRSLRKPGVQVILTSNITTGIRPDDHVINLYRLSQEERERGNSGILLLRLLLLLGVREGALAGFDGYIEGEENYLEGYFGRFASAPLGDNRKIARELKKLSGKMRLTFVTPSAYEEEM</sequence>
<dbReference type="CDD" id="cd07944">
    <property type="entry name" value="DRE_TIM_HOA_like"/>
    <property type="match status" value="1"/>
</dbReference>
<dbReference type="Gene3D" id="3.20.20.70">
    <property type="entry name" value="Aldolase class I"/>
    <property type="match status" value="1"/>
</dbReference>
<dbReference type="EMBL" id="DWWV01000059">
    <property type="protein sequence ID" value="HJC10191.1"/>
    <property type="molecule type" value="Genomic_DNA"/>
</dbReference>
<reference evidence="2" key="1">
    <citation type="journal article" date="2021" name="PeerJ">
        <title>Extensive microbial diversity within the chicken gut microbiome revealed by metagenomics and culture.</title>
        <authorList>
            <person name="Gilroy R."/>
            <person name="Ravi A."/>
            <person name="Getino M."/>
            <person name="Pursley I."/>
            <person name="Horton D.L."/>
            <person name="Alikhan N.F."/>
            <person name="Baker D."/>
            <person name="Gharbi K."/>
            <person name="Hall N."/>
            <person name="Watson M."/>
            <person name="Adriaenssens E.M."/>
            <person name="Foster-Nyarko E."/>
            <person name="Jarju S."/>
            <person name="Secka A."/>
            <person name="Antonio M."/>
            <person name="Oren A."/>
            <person name="Chaudhuri R.R."/>
            <person name="La Ragione R."/>
            <person name="Hildebrand F."/>
            <person name="Pallen M.J."/>
        </authorList>
    </citation>
    <scope>NUCLEOTIDE SEQUENCE</scope>
    <source>
        <strain evidence="2">ChiSxjej6B18-287</strain>
    </source>
</reference>
<comment type="caution">
    <text evidence="2">The sequence shown here is derived from an EMBL/GenBank/DDBJ whole genome shotgun (WGS) entry which is preliminary data.</text>
</comment>
<dbReference type="Proteomes" id="UP000823893">
    <property type="component" value="Unassembled WGS sequence"/>
</dbReference>
<dbReference type="GO" id="GO:0003824">
    <property type="term" value="F:catalytic activity"/>
    <property type="evidence" value="ECO:0007669"/>
    <property type="project" value="InterPro"/>
</dbReference>
<proteinExistence type="predicted"/>
<reference evidence="2" key="2">
    <citation type="submission" date="2021-04" db="EMBL/GenBank/DDBJ databases">
        <authorList>
            <person name="Gilroy R."/>
        </authorList>
    </citation>
    <scope>NUCLEOTIDE SEQUENCE</scope>
    <source>
        <strain evidence="2">ChiSxjej6B18-287</strain>
    </source>
</reference>
<dbReference type="AlphaFoldDB" id="A0A9D2N3F3"/>
<evidence type="ECO:0000313" key="3">
    <source>
        <dbReference type="Proteomes" id="UP000823893"/>
    </source>
</evidence>
<dbReference type="InterPro" id="IPR013785">
    <property type="entry name" value="Aldolase_TIM"/>
</dbReference>
<protein>
    <submittedName>
        <fullName evidence="2">Aldolase catalytic domain-containing protein</fullName>
    </submittedName>
</protein>
<gene>
    <name evidence="2" type="ORF">H9935_05165</name>
</gene>
<evidence type="ECO:0000259" key="1">
    <source>
        <dbReference type="Pfam" id="PF00682"/>
    </source>
</evidence>